<evidence type="ECO:0000256" key="9">
    <source>
        <dbReference type="ARBA" id="ARBA00023098"/>
    </source>
</evidence>
<evidence type="ECO:0000256" key="6">
    <source>
        <dbReference type="ARBA" id="ARBA00022827"/>
    </source>
</evidence>
<feature type="domain" description="Acyl-CoA oxidase C-terminal" evidence="14">
    <location>
        <begin position="477"/>
        <end position="658"/>
    </location>
</feature>
<dbReference type="Gene3D" id="2.40.110.10">
    <property type="entry name" value="Butyryl-CoA Dehydrogenase, subunit A, domain 2"/>
    <property type="match status" value="1"/>
</dbReference>
<dbReference type="GO" id="GO:0005777">
    <property type="term" value="C:peroxisome"/>
    <property type="evidence" value="ECO:0007669"/>
    <property type="project" value="UniProtKB-SubCell"/>
</dbReference>
<evidence type="ECO:0000259" key="15">
    <source>
        <dbReference type="Pfam" id="PF14749"/>
    </source>
</evidence>
<feature type="domain" description="Acyl-CoA oxidase C-alpha1" evidence="16">
    <location>
        <begin position="284"/>
        <end position="445"/>
    </location>
</feature>
<dbReference type="InterPro" id="IPR055060">
    <property type="entry name" value="ACOX_C_alpha1"/>
</dbReference>
<feature type="binding site" evidence="13">
    <location>
        <position position="187"/>
    </location>
    <ligand>
        <name>FAD</name>
        <dbReference type="ChEBI" id="CHEBI:57692"/>
    </ligand>
</feature>
<dbReference type="InterPro" id="IPR012258">
    <property type="entry name" value="Acyl-CoA_oxidase"/>
</dbReference>
<keyword evidence="10" id="KW-0576">Peroxisome</keyword>
<evidence type="ECO:0000259" key="14">
    <source>
        <dbReference type="Pfam" id="PF01756"/>
    </source>
</evidence>
<evidence type="ECO:0000313" key="17">
    <source>
        <dbReference type="EMBL" id="JAV11677.1"/>
    </source>
</evidence>
<name>A0A1L8DZ32_9DIPT</name>
<dbReference type="InterPro" id="IPR046373">
    <property type="entry name" value="Acyl-CoA_Oxase/DH_mid-dom_sf"/>
</dbReference>
<comment type="cofactor">
    <cofactor evidence="1">
        <name>FAD</name>
        <dbReference type="ChEBI" id="CHEBI:57692"/>
    </cofactor>
</comment>
<evidence type="ECO:0000256" key="8">
    <source>
        <dbReference type="ARBA" id="ARBA00023002"/>
    </source>
</evidence>
<keyword evidence="6 11" id="KW-0274">FAD</keyword>
<keyword evidence="8" id="KW-0560">Oxidoreductase</keyword>
<dbReference type="SUPFAM" id="SSF56645">
    <property type="entry name" value="Acyl-CoA dehydrogenase NM domain-like"/>
    <property type="match status" value="1"/>
</dbReference>
<dbReference type="GO" id="GO:0033540">
    <property type="term" value="P:fatty acid beta-oxidation using acyl-CoA oxidase"/>
    <property type="evidence" value="ECO:0007669"/>
    <property type="project" value="TreeGrafter"/>
</dbReference>
<dbReference type="AlphaFoldDB" id="A0A1L8DZ32"/>
<sequence>MSWKVNGDLAKERNSAGFNSGEFSAWWYGGWDKVGEKRRNEEFFFKNPELQPKVPLHYLSHKEIYEEMVRQGTVQLSQIKEFQEPGDLDAAQLVMKLRAAGVLSPASPMGLHFSMFMQTILGQATPEQQKKWLMRSIRCQIIGTYAQTEMGHGTFIRGLQTTATYDDKSKEFILNSPTLSSYKWWPGGLGHTANCAIVMAQLIIRDKRQGIFPFFVQIRDEDTHMPLPGIKVGDIGAKMGLKSTNNGFLGFTNHRIPRENMLMKNAQVLEDGTFVKAPASVLTYGTMVYVRVHIVNDSANYLAQAATIATRYSVIRKQSPINPDEPEPQILNHVTQQNKIFPQIAKSVIFTMSGKFLLQMYQQVMQDIDKGQYDGLADLHALSCCLKAITTRESSMGIEVCRLSCGGHGYLKCSGFPDIYGFNTAAETYEGEHVILLLQTARFLMKAVSNPEISSTVAYLKRYPDSRTLGVWNNSIHGMIEAFEAVAAAKIRIAAESVEQRLREGKKTGTAANESSIQLVEAADAHCRAFILRAGAESMDEVTRKVSPALAGILRDLLELYAVDAAKKALGDLLRFTTISDGDVKQLQKRLEGVLERIRPNAVAIVDGFDFPDEVLRSALGAYDGNVYERIYEDAMKSPLNQEPVNSTFHKYLKPFMKRTKAKL</sequence>
<dbReference type="InterPro" id="IPR036250">
    <property type="entry name" value="AcylCo_DH-like_C"/>
</dbReference>
<dbReference type="FunFam" id="1.20.140.10:FF:000005">
    <property type="entry name" value="Acyl-coenzyme A oxidase"/>
    <property type="match status" value="1"/>
</dbReference>
<comment type="similarity">
    <text evidence="4 11">Belongs to the acyl-CoA oxidase family.</text>
</comment>
<dbReference type="InterPro" id="IPR037069">
    <property type="entry name" value="AcylCoA_DH/ox_N_sf"/>
</dbReference>
<keyword evidence="5 11" id="KW-0285">Flavoprotein</keyword>
<evidence type="ECO:0000256" key="3">
    <source>
        <dbReference type="ARBA" id="ARBA00004846"/>
    </source>
</evidence>
<organism evidence="17">
    <name type="scientific">Nyssomyia neivai</name>
    <dbReference type="NCBI Taxonomy" id="330878"/>
    <lineage>
        <taxon>Eukaryota</taxon>
        <taxon>Metazoa</taxon>
        <taxon>Ecdysozoa</taxon>
        <taxon>Arthropoda</taxon>
        <taxon>Hexapoda</taxon>
        <taxon>Insecta</taxon>
        <taxon>Pterygota</taxon>
        <taxon>Neoptera</taxon>
        <taxon>Endopterygota</taxon>
        <taxon>Diptera</taxon>
        <taxon>Nematocera</taxon>
        <taxon>Psychodoidea</taxon>
        <taxon>Psychodidae</taxon>
        <taxon>Nyssomyia</taxon>
    </lineage>
</organism>
<dbReference type="InterPro" id="IPR029320">
    <property type="entry name" value="Acyl-CoA_ox_N"/>
</dbReference>
<dbReference type="InterPro" id="IPR002655">
    <property type="entry name" value="Acyl-CoA_oxidase_C"/>
</dbReference>
<dbReference type="FunFam" id="1.20.140.10:FF:000013">
    <property type="entry name" value="Acyl-coenzyme A oxidase"/>
    <property type="match status" value="1"/>
</dbReference>
<evidence type="ECO:0000256" key="12">
    <source>
        <dbReference type="PIRSR" id="PIRSR000168-1"/>
    </source>
</evidence>
<dbReference type="Pfam" id="PF22924">
    <property type="entry name" value="ACOX_C_alpha1"/>
    <property type="match status" value="1"/>
</dbReference>
<protein>
    <recommendedName>
        <fullName evidence="11">Acyl-coenzyme A oxidase</fullName>
    </recommendedName>
</protein>
<dbReference type="GO" id="GO:0071949">
    <property type="term" value="F:FAD binding"/>
    <property type="evidence" value="ECO:0007669"/>
    <property type="project" value="InterPro"/>
</dbReference>
<accession>A0A1L8DZ32</accession>
<dbReference type="GO" id="GO:0055088">
    <property type="term" value="P:lipid homeostasis"/>
    <property type="evidence" value="ECO:0007669"/>
    <property type="project" value="TreeGrafter"/>
</dbReference>
<feature type="active site" description="Proton acceptor" evidence="12">
    <location>
        <position position="430"/>
    </location>
</feature>
<comment type="pathway">
    <text evidence="3">Lipid metabolism; peroxisomal fatty acid beta-oxidation.</text>
</comment>
<dbReference type="InterPro" id="IPR009100">
    <property type="entry name" value="AcylCoA_DH/oxidase_NM_dom_sf"/>
</dbReference>
<evidence type="ECO:0000256" key="7">
    <source>
        <dbReference type="ARBA" id="ARBA00022832"/>
    </source>
</evidence>
<feature type="binding site" evidence="13">
    <location>
        <position position="148"/>
    </location>
    <ligand>
        <name>FAD</name>
        <dbReference type="ChEBI" id="CHEBI:57692"/>
    </ligand>
</feature>
<dbReference type="GO" id="GO:0003997">
    <property type="term" value="F:acyl-CoA oxidase activity"/>
    <property type="evidence" value="ECO:0007669"/>
    <property type="project" value="InterPro"/>
</dbReference>
<evidence type="ECO:0000256" key="10">
    <source>
        <dbReference type="ARBA" id="ARBA00023140"/>
    </source>
</evidence>
<dbReference type="Pfam" id="PF14749">
    <property type="entry name" value="Acyl-CoA_ox_N"/>
    <property type="match status" value="1"/>
</dbReference>
<evidence type="ECO:0000256" key="4">
    <source>
        <dbReference type="ARBA" id="ARBA00006288"/>
    </source>
</evidence>
<dbReference type="PIRSF" id="PIRSF000168">
    <property type="entry name" value="Acyl-CoA_oxidase"/>
    <property type="match status" value="1"/>
</dbReference>
<evidence type="ECO:0000256" key="11">
    <source>
        <dbReference type="PIRNR" id="PIRNR000168"/>
    </source>
</evidence>
<reference evidence="17" key="1">
    <citation type="submission" date="2016-12" db="EMBL/GenBank/DDBJ databases">
        <title>An insight into the sialome and mialome of the sand fly, Nyssomyia neivai.</title>
        <authorList>
            <person name="Sebastian V."/>
            <person name="Goulart T.M."/>
            <person name="Oliveira W."/>
            <person name="Calvo E."/>
            <person name="Oliveira L.F."/>
            <person name="Pinto M.C."/>
            <person name="Rosselino A.M."/>
            <person name="Ribeiro J.M."/>
        </authorList>
    </citation>
    <scope>NUCLEOTIDE SEQUENCE</scope>
</reference>
<dbReference type="PANTHER" id="PTHR10909:SF250">
    <property type="entry name" value="PEROXISOMAL ACYL-COENZYME A OXIDASE 1"/>
    <property type="match status" value="1"/>
</dbReference>
<evidence type="ECO:0000256" key="5">
    <source>
        <dbReference type="ARBA" id="ARBA00022630"/>
    </source>
</evidence>
<dbReference type="PANTHER" id="PTHR10909">
    <property type="entry name" value="ELECTRON TRANSPORT OXIDOREDUCTASE"/>
    <property type="match status" value="1"/>
</dbReference>
<proteinExistence type="inferred from homology"/>
<dbReference type="GO" id="GO:0005504">
    <property type="term" value="F:fatty acid binding"/>
    <property type="evidence" value="ECO:0007669"/>
    <property type="project" value="TreeGrafter"/>
</dbReference>
<evidence type="ECO:0000256" key="2">
    <source>
        <dbReference type="ARBA" id="ARBA00004275"/>
    </source>
</evidence>
<dbReference type="Pfam" id="PF01756">
    <property type="entry name" value="ACOX"/>
    <property type="match status" value="1"/>
</dbReference>
<feature type="domain" description="Acyl-coenzyme A oxidase N-terminal" evidence="15">
    <location>
        <begin position="20"/>
        <end position="142"/>
    </location>
</feature>
<comment type="subcellular location">
    <subcellularLocation>
        <location evidence="2">Peroxisome</location>
    </subcellularLocation>
</comment>
<dbReference type="Gene3D" id="1.10.540.10">
    <property type="entry name" value="Acyl-CoA dehydrogenase/oxidase, N-terminal domain"/>
    <property type="match status" value="1"/>
</dbReference>
<keyword evidence="7" id="KW-0276">Fatty acid metabolism</keyword>
<dbReference type="Gene3D" id="1.20.140.10">
    <property type="entry name" value="Butyryl-CoA Dehydrogenase, subunit A, domain 3"/>
    <property type="match status" value="2"/>
</dbReference>
<keyword evidence="9" id="KW-0443">Lipid metabolism</keyword>
<dbReference type="FunFam" id="2.40.110.10:FF:000003">
    <property type="entry name" value="Acyl-coenzyme A oxidase"/>
    <property type="match status" value="1"/>
</dbReference>
<dbReference type="EMBL" id="GFDF01002407">
    <property type="protein sequence ID" value="JAV11677.1"/>
    <property type="molecule type" value="Transcribed_RNA"/>
</dbReference>
<dbReference type="SUPFAM" id="SSF47203">
    <property type="entry name" value="Acyl-CoA dehydrogenase C-terminal domain-like"/>
    <property type="match status" value="2"/>
</dbReference>
<evidence type="ECO:0000256" key="1">
    <source>
        <dbReference type="ARBA" id="ARBA00001974"/>
    </source>
</evidence>
<evidence type="ECO:0000256" key="13">
    <source>
        <dbReference type="PIRSR" id="PIRSR000168-2"/>
    </source>
</evidence>
<evidence type="ECO:0000259" key="16">
    <source>
        <dbReference type="Pfam" id="PF22924"/>
    </source>
</evidence>